<keyword evidence="2" id="KW-0812">Transmembrane</keyword>
<dbReference type="RefSeq" id="WP_175228512.1">
    <property type="nucleotide sequence ID" value="NZ_CADIKH010000020.1"/>
</dbReference>
<gene>
    <name evidence="4" type="ORF">LMG29542_04362</name>
</gene>
<name>A0A6J5EBI5_9BURK</name>
<organism evidence="4 5">
    <name type="scientific">Paraburkholderia humisilvae</name>
    <dbReference type="NCBI Taxonomy" id="627669"/>
    <lineage>
        <taxon>Bacteria</taxon>
        <taxon>Pseudomonadati</taxon>
        <taxon>Pseudomonadota</taxon>
        <taxon>Betaproteobacteria</taxon>
        <taxon>Burkholderiales</taxon>
        <taxon>Burkholderiaceae</taxon>
        <taxon>Paraburkholderia</taxon>
    </lineage>
</organism>
<keyword evidence="2" id="KW-0472">Membrane</keyword>
<dbReference type="InterPro" id="IPR027417">
    <property type="entry name" value="P-loop_NTPase"/>
</dbReference>
<dbReference type="EMBL" id="CADIKH010000020">
    <property type="protein sequence ID" value="CAB3762455.1"/>
    <property type="molecule type" value="Genomic_DNA"/>
</dbReference>
<protein>
    <recommendedName>
        <fullName evidence="3">Zona occludens toxin N-terminal domain-containing protein</fullName>
    </recommendedName>
</protein>
<feature type="transmembrane region" description="Helical" evidence="2">
    <location>
        <begin position="232"/>
        <end position="251"/>
    </location>
</feature>
<reference evidence="4 5" key="1">
    <citation type="submission" date="2020-04" db="EMBL/GenBank/DDBJ databases">
        <authorList>
            <person name="De Canck E."/>
        </authorList>
    </citation>
    <scope>NUCLEOTIDE SEQUENCE [LARGE SCALE GENOMIC DNA]</scope>
    <source>
        <strain evidence="4 5">LMG 29542</strain>
    </source>
</reference>
<evidence type="ECO:0000313" key="5">
    <source>
        <dbReference type="Proteomes" id="UP000494363"/>
    </source>
</evidence>
<dbReference type="Gene3D" id="3.40.50.300">
    <property type="entry name" value="P-loop containing nucleotide triphosphate hydrolases"/>
    <property type="match status" value="1"/>
</dbReference>
<evidence type="ECO:0000259" key="3">
    <source>
        <dbReference type="Pfam" id="PF05707"/>
    </source>
</evidence>
<evidence type="ECO:0000256" key="2">
    <source>
        <dbReference type="SAM" id="Phobius"/>
    </source>
</evidence>
<sequence length="369" mass="39421">MSINAYCGIMGSGKSYEVVSGPLLEAIAAGRRVVTNVDGISEEAVHAYLVEHRKLDASKLGGIVHVTTERITEQGFFPVEVESADGATVTPGLVEPGDLVVVDEAWKLWAAGEKLSKEHVAFFRMHRHFVNQDSGLACDVVLMVQSVGDLHRMLKPVLELTFVMHKLKTLGAPNRYRVEQYDGWKQNAKTRVATYYKSYKAEIFPLYKSYAGGAGQEAVVDARQNLLMSRKLWFMAAAVVVLISCGLWFAYRFFTHTAKPAKHAAASVSASGAVPAGPGGASGVAAPSAAAKVPDVSDTWRVMGRVESGDLQYVVLVDGSGRMRVDSPGAFNGLGAAIAGRVDGQRVTTWSGAKPSIAPSSPVPVGNSK</sequence>
<keyword evidence="5" id="KW-1185">Reference proteome</keyword>
<proteinExistence type="predicted"/>
<dbReference type="Proteomes" id="UP000494363">
    <property type="component" value="Unassembled WGS sequence"/>
</dbReference>
<dbReference type="InterPro" id="IPR008900">
    <property type="entry name" value="Zot_N"/>
</dbReference>
<evidence type="ECO:0000256" key="1">
    <source>
        <dbReference type="SAM" id="MobiDB-lite"/>
    </source>
</evidence>
<dbReference type="Pfam" id="PF05707">
    <property type="entry name" value="Zot"/>
    <property type="match status" value="1"/>
</dbReference>
<feature type="domain" description="Zona occludens toxin N-terminal" evidence="3">
    <location>
        <begin position="7"/>
        <end position="213"/>
    </location>
</feature>
<feature type="region of interest" description="Disordered" evidence="1">
    <location>
        <begin position="350"/>
        <end position="369"/>
    </location>
</feature>
<keyword evidence="2" id="KW-1133">Transmembrane helix</keyword>
<evidence type="ECO:0000313" key="4">
    <source>
        <dbReference type="EMBL" id="CAB3762455.1"/>
    </source>
</evidence>
<accession>A0A6J5EBI5</accession>
<dbReference type="AlphaFoldDB" id="A0A6J5EBI5"/>